<keyword evidence="2" id="KW-0479">Metal-binding</keyword>
<dbReference type="SUPFAM" id="SSF53187">
    <property type="entry name" value="Zn-dependent exopeptidases"/>
    <property type="match status" value="1"/>
</dbReference>
<dbReference type="Pfam" id="PF24827">
    <property type="entry name" value="AstE_AspA_cat"/>
    <property type="match status" value="1"/>
</dbReference>
<keyword evidence="4" id="KW-0862">Zinc</keyword>
<dbReference type="GO" id="GO:0016811">
    <property type="term" value="F:hydrolase activity, acting on carbon-nitrogen (but not peptide) bonds, in linear amides"/>
    <property type="evidence" value="ECO:0007669"/>
    <property type="project" value="InterPro"/>
</dbReference>
<keyword evidence="3" id="KW-0378">Hydrolase</keyword>
<dbReference type="CDD" id="cd06254">
    <property type="entry name" value="M14_ASTE_ASPA-like"/>
    <property type="match status" value="1"/>
</dbReference>
<dbReference type="Gene3D" id="3.40.630.10">
    <property type="entry name" value="Zn peptidases"/>
    <property type="match status" value="1"/>
</dbReference>
<organism evidence="6 7">
    <name type="scientific">Candidatus Desulfovibrio intestinipullorum</name>
    <dbReference type="NCBI Taxonomy" id="2838536"/>
    <lineage>
        <taxon>Bacteria</taxon>
        <taxon>Pseudomonadati</taxon>
        <taxon>Thermodesulfobacteriota</taxon>
        <taxon>Desulfovibrionia</taxon>
        <taxon>Desulfovibrionales</taxon>
        <taxon>Desulfovibrionaceae</taxon>
        <taxon>Desulfovibrio</taxon>
    </lineage>
</organism>
<proteinExistence type="predicted"/>
<dbReference type="AlphaFoldDB" id="A0A9D1PWG6"/>
<evidence type="ECO:0000259" key="5">
    <source>
        <dbReference type="Pfam" id="PF24827"/>
    </source>
</evidence>
<dbReference type="InterPro" id="IPR043795">
    <property type="entry name" value="N-alpha-Ac-DABA-like"/>
</dbReference>
<dbReference type="PANTHER" id="PTHR37326:SF1">
    <property type="entry name" value="BLL3975 PROTEIN"/>
    <property type="match status" value="1"/>
</dbReference>
<sequence length="318" mass="33593">MPKHLSALPRELACATPGQRLHVATLNDRPLPATLLCGAQAPGSGPGVLLTAGVHGCEYCSIQACLELARELDPARLCGTVLLVPVANMSGFYERLPALVAEDGKNLNRVFPGSASGTVSEQLALLITQLQDWADFYVDLHGGDLHEAMHPFVFVPGVADPEVTECARQAARCLDVDVRVLSGATTGAYNSAALRGTPSLLIERGGLGRWSRAEVDAYKADIRSLLCHLGVLEGTPGGADSQRECTHPVYLEASARGFWYPAGDIVPGAPVRKGQPLGLVRDLSGAVLQDCRAETDGMVLYMTVSLAVKEATPLVAYG</sequence>
<comment type="cofactor">
    <cofactor evidence="1">
        <name>Zn(2+)</name>
        <dbReference type="ChEBI" id="CHEBI:29105"/>
    </cofactor>
</comment>
<protein>
    <submittedName>
        <fullName evidence="6">Succinylglutamate desuccinylase/aspartoacylase family protein</fullName>
    </submittedName>
</protein>
<evidence type="ECO:0000256" key="4">
    <source>
        <dbReference type="ARBA" id="ARBA00022833"/>
    </source>
</evidence>
<gene>
    <name evidence="6" type="ORF">H9894_04905</name>
</gene>
<dbReference type="PIRSF" id="PIRSF039012">
    <property type="entry name" value="ASP"/>
    <property type="match status" value="1"/>
</dbReference>
<evidence type="ECO:0000256" key="2">
    <source>
        <dbReference type="ARBA" id="ARBA00022723"/>
    </source>
</evidence>
<accession>A0A9D1PWG6</accession>
<feature type="domain" description="Succinylglutamate desuccinylase/Aspartoacylase catalytic" evidence="5">
    <location>
        <begin position="45"/>
        <end position="228"/>
    </location>
</feature>
<dbReference type="InterPro" id="IPR053138">
    <property type="entry name" value="N-alpha-Ac-DABA_deacetylase"/>
</dbReference>
<evidence type="ECO:0000256" key="3">
    <source>
        <dbReference type="ARBA" id="ARBA00022801"/>
    </source>
</evidence>
<dbReference type="GO" id="GO:0016788">
    <property type="term" value="F:hydrolase activity, acting on ester bonds"/>
    <property type="evidence" value="ECO:0007669"/>
    <property type="project" value="InterPro"/>
</dbReference>
<dbReference type="InterPro" id="IPR055438">
    <property type="entry name" value="AstE_AspA_cat"/>
</dbReference>
<evidence type="ECO:0000313" key="6">
    <source>
        <dbReference type="EMBL" id="HIW00511.1"/>
    </source>
</evidence>
<comment type="caution">
    <text evidence="6">The sequence shown here is derived from an EMBL/GenBank/DDBJ whole genome shotgun (WGS) entry which is preliminary data.</text>
</comment>
<dbReference type="PANTHER" id="PTHR37326">
    <property type="entry name" value="BLL3975 PROTEIN"/>
    <property type="match status" value="1"/>
</dbReference>
<dbReference type="GO" id="GO:0046872">
    <property type="term" value="F:metal ion binding"/>
    <property type="evidence" value="ECO:0007669"/>
    <property type="project" value="UniProtKB-KW"/>
</dbReference>
<evidence type="ECO:0000313" key="7">
    <source>
        <dbReference type="Proteomes" id="UP000886752"/>
    </source>
</evidence>
<dbReference type="EMBL" id="DXHV01000053">
    <property type="protein sequence ID" value="HIW00511.1"/>
    <property type="molecule type" value="Genomic_DNA"/>
</dbReference>
<reference evidence="6" key="2">
    <citation type="submission" date="2021-04" db="EMBL/GenBank/DDBJ databases">
        <authorList>
            <person name="Gilroy R."/>
        </authorList>
    </citation>
    <scope>NUCLEOTIDE SEQUENCE</scope>
    <source>
        <strain evidence="6">ChiHecec2B26-446</strain>
    </source>
</reference>
<evidence type="ECO:0000256" key="1">
    <source>
        <dbReference type="ARBA" id="ARBA00001947"/>
    </source>
</evidence>
<name>A0A9D1PWG6_9BACT</name>
<reference evidence="6" key="1">
    <citation type="journal article" date="2021" name="PeerJ">
        <title>Extensive microbial diversity within the chicken gut microbiome revealed by metagenomics and culture.</title>
        <authorList>
            <person name="Gilroy R."/>
            <person name="Ravi A."/>
            <person name="Getino M."/>
            <person name="Pursley I."/>
            <person name="Horton D.L."/>
            <person name="Alikhan N.F."/>
            <person name="Baker D."/>
            <person name="Gharbi K."/>
            <person name="Hall N."/>
            <person name="Watson M."/>
            <person name="Adriaenssens E.M."/>
            <person name="Foster-Nyarko E."/>
            <person name="Jarju S."/>
            <person name="Secka A."/>
            <person name="Antonio M."/>
            <person name="Oren A."/>
            <person name="Chaudhuri R.R."/>
            <person name="La Ragione R."/>
            <person name="Hildebrand F."/>
            <person name="Pallen M.J."/>
        </authorList>
    </citation>
    <scope>NUCLEOTIDE SEQUENCE</scope>
    <source>
        <strain evidence="6">ChiHecec2B26-446</strain>
    </source>
</reference>
<dbReference type="Proteomes" id="UP000886752">
    <property type="component" value="Unassembled WGS sequence"/>
</dbReference>